<dbReference type="GO" id="GO:0003712">
    <property type="term" value="F:transcription coregulator activity"/>
    <property type="evidence" value="ECO:0007669"/>
    <property type="project" value="TreeGrafter"/>
</dbReference>
<reference evidence="6" key="1">
    <citation type="journal article" date="2019" name="Plant Biotechnol. J.">
        <title>Genome sequencing of the Australian wild diploid species Gossypium australe highlights disease resistance and delayed gland morphogenesis.</title>
        <authorList>
            <person name="Cai Y."/>
            <person name="Cai X."/>
            <person name="Wang Q."/>
            <person name="Wang P."/>
            <person name="Zhang Y."/>
            <person name="Cai C."/>
            <person name="Xu Y."/>
            <person name="Wang K."/>
            <person name="Zhou Z."/>
            <person name="Wang C."/>
            <person name="Geng S."/>
            <person name="Li B."/>
            <person name="Dong Q."/>
            <person name="Hou Y."/>
            <person name="Wang H."/>
            <person name="Ai P."/>
            <person name="Liu Z."/>
            <person name="Yi F."/>
            <person name="Sun M."/>
            <person name="An G."/>
            <person name="Cheng J."/>
            <person name="Zhang Y."/>
            <person name="Shi Q."/>
            <person name="Xie Y."/>
            <person name="Shi X."/>
            <person name="Chang Y."/>
            <person name="Huang F."/>
            <person name="Chen Y."/>
            <person name="Hong S."/>
            <person name="Mi L."/>
            <person name="Sun Q."/>
            <person name="Zhang L."/>
            <person name="Zhou B."/>
            <person name="Peng R."/>
            <person name="Zhang X."/>
            <person name="Liu F."/>
        </authorList>
    </citation>
    <scope>NUCLEOTIDE SEQUENCE [LARGE SCALE GENOMIC DNA]</scope>
    <source>
        <strain evidence="6">cv. PA1801</strain>
    </source>
</reference>
<protein>
    <submittedName>
        <fullName evidence="5">Calmodulin-binding transcription activator 5-like isoform X1</fullName>
    </submittedName>
</protein>
<dbReference type="InterPro" id="IPR005559">
    <property type="entry name" value="CG-1_dom"/>
</dbReference>
<feature type="domain" description="CG-1" evidence="4">
    <location>
        <begin position="25"/>
        <end position="151"/>
    </location>
</feature>
<comment type="caution">
    <text evidence="5">The sequence shown here is derived from an EMBL/GenBank/DDBJ whole genome shotgun (WGS) entry which is preliminary data.</text>
</comment>
<evidence type="ECO:0000256" key="2">
    <source>
        <dbReference type="ARBA" id="ARBA00023163"/>
    </source>
</evidence>
<evidence type="ECO:0000259" key="4">
    <source>
        <dbReference type="PROSITE" id="PS51437"/>
    </source>
</evidence>
<proteinExistence type="predicted"/>
<organism evidence="5 6">
    <name type="scientific">Gossypium australe</name>
    <dbReference type="NCBI Taxonomy" id="47621"/>
    <lineage>
        <taxon>Eukaryota</taxon>
        <taxon>Viridiplantae</taxon>
        <taxon>Streptophyta</taxon>
        <taxon>Embryophyta</taxon>
        <taxon>Tracheophyta</taxon>
        <taxon>Spermatophyta</taxon>
        <taxon>Magnoliopsida</taxon>
        <taxon>eudicotyledons</taxon>
        <taxon>Gunneridae</taxon>
        <taxon>Pentapetalae</taxon>
        <taxon>rosids</taxon>
        <taxon>malvids</taxon>
        <taxon>Malvales</taxon>
        <taxon>Malvaceae</taxon>
        <taxon>Malvoideae</taxon>
        <taxon>Gossypium</taxon>
    </lineage>
</organism>
<keyword evidence="3" id="KW-0539">Nucleus</keyword>
<dbReference type="Pfam" id="PF03859">
    <property type="entry name" value="CG-1"/>
    <property type="match status" value="1"/>
</dbReference>
<sequence>MEGSGSGRLAGTEIHGFHTLEDLDVQTMMEEAKSRWLRPNEIHAILSNYKYFPIHVKPVNLPQSGTIVLFDRKMLRNFRKDGHNWKKKKDGKTVKEAHEHLKVGNEERIHVYYAHGLDNPTFVRRCYWLLDKTLENIVLVHYRETKEIVTDIFRFMVKLQGSPATPVNSNSCLTTDQSTPLLVMEDFDSGAANAYYEDLSDSIKANHEMTLHEINTLEWDELLVTNDSNDSAVSSGGNRLVYSCSTPSLITELLTYFNVMADMNTCFDQWNQKRVNGLSNDVRKPVHSFQVPIVLIPL</sequence>
<gene>
    <name evidence="5" type="ORF">EPI10_021544</name>
</gene>
<evidence type="ECO:0000313" key="6">
    <source>
        <dbReference type="Proteomes" id="UP000325315"/>
    </source>
</evidence>
<dbReference type="PANTHER" id="PTHR23335">
    <property type="entry name" value="CALMODULIN-BINDING TRANSCRIPTION ACTIVATOR CAMTA"/>
    <property type="match status" value="1"/>
</dbReference>
<dbReference type="EMBL" id="SMMG02000003">
    <property type="protein sequence ID" value="KAA3481154.1"/>
    <property type="molecule type" value="Genomic_DNA"/>
</dbReference>
<dbReference type="AlphaFoldDB" id="A0A5B6WIK8"/>
<keyword evidence="2" id="KW-0804">Transcription</keyword>
<dbReference type="GO" id="GO:0005634">
    <property type="term" value="C:nucleus"/>
    <property type="evidence" value="ECO:0007669"/>
    <property type="project" value="UniProtKB-SubCell"/>
</dbReference>
<evidence type="ECO:0000313" key="5">
    <source>
        <dbReference type="EMBL" id="KAA3481154.1"/>
    </source>
</evidence>
<dbReference type="SMART" id="SM01076">
    <property type="entry name" value="CG-1"/>
    <property type="match status" value="1"/>
</dbReference>
<dbReference type="PROSITE" id="PS51437">
    <property type="entry name" value="CG_1"/>
    <property type="match status" value="1"/>
</dbReference>
<dbReference type="PANTHER" id="PTHR23335:SF3">
    <property type="entry name" value="CALMODULIN-BINDING TRANSCRIPTION ACTIVATOR 5"/>
    <property type="match status" value="1"/>
</dbReference>
<evidence type="ECO:0000256" key="1">
    <source>
        <dbReference type="ARBA" id="ARBA00004123"/>
    </source>
</evidence>
<name>A0A5B6WIK8_9ROSI</name>
<evidence type="ECO:0000256" key="3">
    <source>
        <dbReference type="ARBA" id="ARBA00023242"/>
    </source>
</evidence>
<dbReference type="GO" id="GO:0006357">
    <property type="term" value="P:regulation of transcription by RNA polymerase II"/>
    <property type="evidence" value="ECO:0007669"/>
    <property type="project" value="TreeGrafter"/>
</dbReference>
<comment type="subcellular location">
    <subcellularLocation>
        <location evidence="1">Nucleus</location>
    </subcellularLocation>
</comment>
<dbReference type="Proteomes" id="UP000325315">
    <property type="component" value="Unassembled WGS sequence"/>
</dbReference>
<keyword evidence="6" id="KW-1185">Reference proteome</keyword>
<dbReference type="GO" id="GO:0003690">
    <property type="term" value="F:double-stranded DNA binding"/>
    <property type="evidence" value="ECO:0007669"/>
    <property type="project" value="TreeGrafter"/>
</dbReference>
<dbReference type="OrthoDB" id="407555at2759"/>
<accession>A0A5B6WIK8</accession>